<feature type="transmembrane region" description="Helical" evidence="1">
    <location>
        <begin position="142"/>
        <end position="159"/>
    </location>
</feature>
<protein>
    <submittedName>
        <fullName evidence="3">Acyltransferase</fullName>
    </submittedName>
</protein>
<dbReference type="EMBL" id="JAROAV010000010">
    <property type="protein sequence ID" value="MDF8263354.1"/>
    <property type="molecule type" value="Genomic_DNA"/>
</dbReference>
<keyword evidence="1" id="KW-0812">Transmembrane</keyword>
<organism evidence="3 4">
    <name type="scientific">Luteipulveratus flavus</name>
    <dbReference type="NCBI Taxonomy" id="3031728"/>
    <lineage>
        <taxon>Bacteria</taxon>
        <taxon>Bacillati</taxon>
        <taxon>Actinomycetota</taxon>
        <taxon>Actinomycetes</taxon>
        <taxon>Micrococcales</taxon>
        <taxon>Dermacoccaceae</taxon>
        <taxon>Luteipulveratus</taxon>
    </lineage>
</organism>
<feature type="transmembrane region" description="Helical" evidence="1">
    <location>
        <begin position="281"/>
        <end position="299"/>
    </location>
</feature>
<proteinExistence type="predicted"/>
<evidence type="ECO:0000259" key="2">
    <source>
        <dbReference type="Pfam" id="PF01757"/>
    </source>
</evidence>
<keyword evidence="3" id="KW-0012">Acyltransferase</keyword>
<feature type="transmembrane region" description="Helical" evidence="1">
    <location>
        <begin position="27"/>
        <end position="46"/>
    </location>
</feature>
<dbReference type="GO" id="GO:0016746">
    <property type="term" value="F:acyltransferase activity"/>
    <property type="evidence" value="ECO:0007669"/>
    <property type="project" value="UniProtKB-KW"/>
</dbReference>
<evidence type="ECO:0000313" key="3">
    <source>
        <dbReference type="EMBL" id="MDF8263354.1"/>
    </source>
</evidence>
<dbReference type="Proteomes" id="UP001528912">
    <property type="component" value="Unassembled WGS sequence"/>
</dbReference>
<dbReference type="InterPro" id="IPR002656">
    <property type="entry name" value="Acyl_transf_3_dom"/>
</dbReference>
<feature type="transmembrane region" description="Helical" evidence="1">
    <location>
        <begin position="311"/>
        <end position="331"/>
    </location>
</feature>
<name>A0ABT6C331_9MICO</name>
<keyword evidence="3" id="KW-0808">Transferase</keyword>
<dbReference type="PANTHER" id="PTHR23028">
    <property type="entry name" value="ACETYLTRANSFERASE"/>
    <property type="match status" value="1"/>
</dbReference>
<gene>
    <name evidence="3" type="ORF">P4R38_03710</name>
</gene>
<dbReference type="InterPro" id="IPR050879">
    <property type="entry name" value="Acyltransferase_3"/>
</dbReference>
<keyword evidence="4" id="KW-1185">Reference proteome</keyword>
<feature type="transmembrane region" description="Helical" evidence="1">
    <location>
        <begin position="227"/>
        <end position="245"/>
    </location>
</feature>
<reference evidence="3 4" key="1">
    <citation type="submission" date="2023-03" db="EMBL/GenBank/DDBJ databases">
        <title>YIM 133296 draft genome.</title>
        <authorList>
            <person name="Xiong L."/>
        </authorList>
    </citation>
    <scope>NUCLEOTIDE SEQUENCE [LARGE SCALE GENOMIC DNA]</scope>
    <source>
        <strain evidence="3 4">YIM 133296</strain>
    </source>
</reference>
<dbReference type="PANTHER" id="PTHR23028:SF53">
    <property type="entry name" value="ACYL_TRANSF_3 DOMAIN-CONTAINING PROTEIN"/>
    <property type="match status" value="1"/>
</dbReference>
<feature type="transmembrane region" description="Helical" evidence="1">
    <location>
        <begin position="91"/>
        <end position="108"/>
    </location>
</feature>
<dbReference type="Pfam" id="PF01757">
    <property type="entry name" value="Acyl_transf_3"/>
    <property type="match status" value="1"/>
</dbReference>
<feature type="domain" description="Acyltransferase 3" evidence="2">
    <location>
        <begin position="23"/>
        <end position="327"/>
    </location>
</feature>
<feature type="transmembrane region" description="Helical" evidence="1">
    <location>
        <begin position="196"/>
        <end position="215"/>
    </location>
</feature>
<comment type="caution">
    <text evidence="3">The sequence shown here is derived from an EMBL/GenBank/DDBJ whole genome shotgun (WGS) entry which is preliminary data.</text>
</comment>
<keyword evidence="1" id="KW-1133">Transmembrane helix</keyword>
<feature type="transmembrane region" description="Helical" evidence="1">
    <location>
        <begin position="251"/>
        <end position="269"/>
    </location>
</feature>
<keyword evidence="1" id="KW-0472">Membrane</keyword>
<dbReference type="RefSeq" id="WP_277191103.1">
    <property type="nucleotide sequence ID" value="NZ_JAROAV010000010.1"/>
</dbReference>
<accession>A0ABT6C331</accession>
<evidence type="ECO:0000313" key="4">
    <source>
        <dbReference type="Proteomes" id="UP001528912"/>
    </source>
</evidence>
<feature type="transmembrane region" description="Helical" evidence="1">
    <location>
        <begin position="113"/>
        <end position="130"/>
    </location>
</feature>
<feature type="transmembrane region" description="Helical" evidence="1">
    <location>
        <begin position="171"/>
        <end position="190"/>
    </location>
</feature>
<feature type="transmembrane region" description="Helical" evidence="1">
    <location>
        <begin position="53"/>
        <end position="71"/>
    </location>
</feature>
<sequence length="362" mass="39072">MGDVEARSGPRAPDLALPRALPSLTSLRAFAAAAVLVFHLMLFGVLDLPASSIGYTGVGFFFVLSGFVLTWGTAPGTSARRFYRRRFARVYPSHLVTLLVALAFLLTIDPRPLRAAVLIPNVLLLQAWAFDPKVVYGMNGPAWSLSCEMAFYLAFPLLVTGLRRLRPRVRLLVATAYLGAVLALGVAFSWTDIWFHAPWARMAEFTLGMVVALAVRDGWRPRGGLVPYLLLTLAALGVLAKTGAIHPVTQVLLAPPFALLIAAAAVNDIRGRSGLLGHRGLTYAGEVSFAFYLVHELVIRHLPDRPSTGVPAAMVVLAVSVISAVLLHHLVERPAQRWISTGRRARRPAAVTSAPEVDAATP</sequence>
<evidence type="ECO:0000256" key="1">
    <source>
        <dbReference type="SAM" id="Phobius"/>
    </source>
</evidence>